<keyword evidence="3" id="KW-1185">Reference proteome</keyword>
<dbReference type="InterPro" id="IPR050548">
    <property type="entry name" value="PcG_chromatin_remod_factors"/>
</dbReference>
<dbReference type="GO" id="GO:0003682">
    <property type="term" value="F:chromatin binding"/>
    <property type="evidence" value="ECO:0007669"/>
    <property type="project" value="TreeGrafter"/>
</dbReference>
<dbReference type="GO" id="GO:0045892">
    <property type="term" value="P:negative regulation of DNA-templated transcription"/>
    <property type="evidence" value="ECO:0007669"/>
    <property type="project" value="TreeGrafter"/>
</dbReference>
<feature type="region of interest" description="Disordered" evidence="1">
    <location>
        <begin position="181"/>
        <end position="202"/>
    </location>
</feature>
<dbReference type="InterPro" id="IPR013761">
    <property type="entry name" value="SAM/pointed_sf"/>
</dbReference>
<dbReference type="CTD" id="344658"/>
<dbReference type="InterPro" id="IPR001660">
    <property type="entry name" value="SAM"/>
</dbReference>
<dbReference type="AlphaFoldDB" id="A0A1S3F758"/>
<dbReference type="GO" id="GO:0005634">
    <property type="term" value="C:nucleus"/>
    <property type="evidence" value="ECO:0007669"/>
    <property type="project" value="TreeGrafter"/>
</dbReference>
<dbReference type="FunCoup" id="A0A1S3F758">
    <property type="interactions" value="1132"/>
</dbReference>
<protein>
    <submittedName>
        <fullName evidence="4">Sterile alpha motif domain-containing protein 7</fullName>
    </submittedName>
</protein>
<dbReference type="SMART" id="SM00454">
    <property type="entry name" value="SAM"/>
    <property type="match status" value="1"/>
</dbReference>
<dbReference type="GO" id="GO:0042393">
    <property type="term" value="F:histone binding"/>
    <property type="evidence" value="ECO:0007669"/>
    <property type="project" value="TreeGrafter"/>
</dbReference>
<evidence type="ECO:0000256" key="1">
    <source>
        <dbReference type="SAM" id="MobiDB-lite"/>
    </source>
</evidence>
<dbReference type="SUPFAM" id="SSF47769">
    <property type="entry name" value="SAM/Pointed domain"/>
    <property type="match status" value="1"/>
</dbReference>
<evidence type="ECO:0000313" key="3">
    <source>
        <dbReference type="Proteomes" id="UP000081671"/>
    </source>
</evidence>
<dbReference type="PROSITE" id="PS50105">
    <property type="entry name" value="SAM_DOMAIN"/>
    <property type="match status" value="1"/>
</dbReference>
<name>A0A1S3F758_DIPOR</name>
<evidence type="ECO:0000259" key="2">
    <source>
        <dbReference type="PROSITE" id="PS50105"/>
    </source>
</evidence>
<organism evidence="3 4">
    <name type="scientific">Dipodomys ordii</name>
    <name type="common">Ord's kangaroo rat</name>
    <dbReference type="NCBI Taxonomy" id="10020"/>
    <lineage>
        <taxon>Eukaryota</taxon>
        <taxon>Metazoa</taxon>
        <taxon>Chordata</taxon>
        <taxon>Craniata</taxon>
        <taxon>Vertebrata</taxon>
        <taxon>Euteleostomi</taxon>
        <taxon>Mammalia</taxon>
        <taxon>Eutheria</taxon>
        <taxon>Euarchontoglires</taxon>
        <taxon>Glires</taxon>
        <taxon>Rodentia</taxon>
        <taxon>Castorimorpha</taxon>
        <taxon>Heteromyidae</taxon>
        <taxon>Dipodomyinae</taxon>
        <taxon>Dipodomys</taxon>
    </lineage>
</organism>
<dbReference type="Gene3D" id="1.10.150.50">
    <property type="entry name" value="Transcription Factor, Ets-1"/>
    <property type="match status" value="1"/>
</dbReference>
<dbReference type="KEGG" id="dord:105985609"/>
<dbReference type="Pfam" id="PF00536">
    <property type="entry name" value="SAM_1"/>
    <property type="match status" value="1"/>
</dbReference>
<dbReference type="Proteomes" id="UP000081671">
    <property type="component" value="Unplaced"/>
</dbReference>
<dbReference type="CDD" id="cd09579">
    <property type="entry name" value="SAM_Samd7_11"/>
    <property type="match status" value="1"/>
</dbReference>
<accession>A0A1S3F758</accession>
<feature type="domain" description="SAM" evidence="2">
    <location>
        <begin position="324"/>
        <end position="370"/>
    </location>
</feature>
<dbReference type="RefSeq" id="XP_012871662.1">
    <property type="nucleotide sequence ID" value="XM_013016208.1"/>
</dbReference>
<reference evidence="4" key="1">
    <citation type="submission" date="2025-08" db="UniProtKB">
        <authorList>
            <consortium name="RefSeq"/>
        </authorList>
    </citation>
    <scope>IDENTIFICATION</scope>
    <source>
        <tissue evidence="4">Kidney</tissue>
    </source>
</reference>
<dbReference type="PANTHER" id="PTHR12247:SF89">
    <property type="entry name" value="STERILE ALPHA MOTIF DOMAIN-CONTAINING PROTEIN 7"/>
    <property type="match status" value="1"/>
</dbReference>
<dbReference type="OrthoDB" id="9943471at2759"/>
<sequence>MAHLEMAANPFLTAMGLQRTPVLPSPFGLPTVDRDALSSTIASTDPRQFCVPSQFSSSVLPNASMPHLLSSCVYSGWSILPPDSIKTVTRRNEMIQRHHIARDEMEMYAIYQQRRMGNVNPKKPVGLGAPYLYGPSGPASYHGRPMLPARDLHFHRSAVRNPTLVASRHPFIESWEQKCQLRRGTGNPKPPDSHMENSKSQAEGNIPIQTHTIPFEQEEYGKDPEIEICPNQKSGETDGKPTTAADCRCGDGQSSHRKPWAAPAVLLHTQASDVGESKPSEQALEAYAEKGGICAPVSHLSLPGAHAQITTGENMSLEEDIQMWTVDDVHNFIRNLPGCSDYAQVFKDHAIDGETLPLLTEEHLRGTLGLKLGPALKIQSQVSQLVESALLKKTPSLPSHRTQAFAQPVEPSCLVDFNSWNDPLSTPSPQDIMIPKRIEIDNLRS</sequence>
<dbReference type="GeneID" id="105985609"/>
<dbReference type="InParanoid" id="A0A1S3F758"/>
<evidence type="ECO:0000313" key="4">
    <source>
        <dbReference type="RefSeq" id="XP_012871662.1"/>
    </source>
</evidence>
<dbReference type="STRING" id="10020.ENSDORP00000004859"/>
<gene>
    <name evidence="4" type="primary">Samd7</name>
</gene>
<proteinExistence type="predicted"/>
<dbReference type="PANTHER" id="PTHR12247">
    <property type="entry name" value="POLYCOMB GROUP PROTEIN"/>
    <property type="match status" value="1"/>
</dbReference>